<evidence type="ECO:0000313" key="2">
    <source>
        <dbReference type="Proteomes" id="UP001062846"/>
    </source>
</evidence>
<accession>A0ACC0QBQ1</accession>
<keyword evidence="2" id="KW-1185">Reference proteome</keyword>
<comment type="caution">
    <text evidence="1">The sequence shown here is derived from an EMBL/GenBank/DDBJ whole genome shotgun (WGS) entry which is preliminary data.</text>
</comment>
<protein>
    <submittedName>
        <fullName evidence="1">Uncharacterized protein</fullName>
    </submittedName>
</protein>
<dbReference type="Proteomes" id="UP001062846">
    <property type="component" value="Chromosome 1"/>
</dbReference>
<name>A0ACC0QBQ1_RHOML</name>
<evidence type="ECO:0000313" key="1">
    <source>
        <dbReference type="EMBL" id="KAI8574652.1"/>
    </source>
</evidence>
<proteinExistence type="predicted"/>
<organism evidence="1 2">
    <name type="scientific">Rhododendron molle</name>
    <name type="common">Chinese azalea</name>
    <name type="synonym">Azalea mollis</name>
    <dbReference type="NCBI Taxonomy" id="49168"/>
    <lineage>
        <taxon>Eukaryota</taxon>
        <taxon>Viridiplantae</taxon>
        <taxon>Streptophyta</taxon>
        <taxon>Embryophyta</taxon>
        <taxon>Tracheophyta</taxon>
        <taxon>Spermatophyta</taxon>
        <taxon>Magnoliopsida</taxon>
        <taxon>eudicotyledons</taxon>
        <taxon>Gunneridae</taxon>
        <taxon>Pentapetalae</taxon>
        <taxon>asterids</taxon>
        <taxon>Ericales</taxon>
        <taxon>Ericaceae</taxon>
        <taxon>Ericoideae</taxon>
        <taxon>Rhodoreae</taxon>
        <taxon>Rhododendron</taxon>
    </lineage>
</organism>
<dbReference type="EMBL" id="CM046388">
    <property type="protein sequence ID" value="KAI8574652.1"/>
    <property type="molecule type" value="Genomic_DNA"/>
</dbReference>
<gene>
    <name evidence="1" type="ORF">RHMOL_Rhmol01G0370800</name>
</gene>
<reference evidence="1" key="1">
    <citation type="submission" date="2022-02" db="EMBL/GenBank/DDBJ databases">
        <title>Plant Genome Project.</title>
        <authorList>
            <person name="Zhang R.-G."/>
        </authorList>
    </citation>
    <scope>NUCLEOTIDE SEQUENCE</scope>
    <source>
        <strain evidence="1">AT1</strain>
    </source>
</reference>
<sequence length="82" mass="9426">MVLCSGVRSTLRTVESCIRRLGSHLDNEQLSIVGCRDEIRVIGCKIRRPEGAQYGAAHVHHTNPKSNFFVCWRRIQAVCRFW</sequence>